<proteinExistence type="predicted"/>
<organism evidence="1 2">
    <name type="scientific">Goodea atripinnis</name>
    <dbReference type="NCBI Taxonomy" id="208336"/>
    <lineage>
        <taxon>Eukaryota</taxon>
        <taxon>Metazoa</taxon>
        <taxon>Chordata</taxon>
        <taxon>Craniata</taxon>
        <taxon>Vertebrata</taxon>
        <taxon>Euteleostomi</taxon>
        <taxon>Actinopterygii</taxon>
        <taxon>Neopterygii</taxon>
        <taxon>Teleostei</taxon>
        <taxon>Neoteleostei</taxon>
        <taxon>Acanthomorphata</taxon>
        <taxon>Ovalentaria</taxon>
        <taxon>Atherinomorphae</taxon>
        <taxon>Cyprinodontiformes</taxon>
        <taxon>Goodeidae</taxon>
        <taxon>Goodea</taxon>
    </lineage>
</organism>
<protein>
    <submittedName>
        <fullName evidence="1">Uncharacterized protein</fullName>
    </submittedName>
</protein>
<evidence type="ECO:0000313" key="1">
    <source>
        <dbReference type="EMBL" id="MEQ2175826.1"/>
    </source>
</evidence>
<evidence type="ECO:0000313" key="2">
    <source>
        <dbReference type="Proteomes" id="UP001476798"/>
    </source>
</evidence>
<sequence>MVQTSSSASHTEQLRLFPDPVWAVAAVAGVSQTVTPCQRLVEDTESVGEEGGGKFRSSSTATPTLLRRVNIQEAATHLLLRGLYFSIELRLELPSLPPTAYNHPSIATRS</sequence>
<keyword evidence="2" id="KW-1185">Reference proteome</keyword>
<gene>
    <name evidence="1" type="ORF">GOODEAATRI_021692</name>
</gene>
<dbReference type="EMBL" id="JAHRIO010052113">
    <property type="protein sequence ID" value="MEQ2175826.1"/>
    <property type="molecule type" value="Genomic_DNA"/>
</dbReference>
<comment type="caution">
    <text evidence="1">The sequence shown here is derived from an EMBL/GenBank/DDBJ whole genome shotgun (WGS) entry which is preliminary data.</text>
</comment>
<name>A0ABV0NXY0_9TELE</name>
<reference evidence="1 2" key="1">
    <citation type="submission" date="2021-06" db="EMBL/GenBank/DDBJ databases">
        <authorList>
            <person name="Palmer J.M."/>
        </authorList>
    </citation>
    <scope>NUCLEOTIDE SEQUENCE [LARGE SCALE GENOMIC DNA]</scope>
    <source>
        <strain evidence="1 2">GA_2019</strain>
        <tissue evidence="1">Muscle</tissue>
    </source>
</reference>
<dbReference type="Proteomes" id="UP001476798">
    <property type="component" value="Unassembled WGS sequence"/>
</dbReference>
<accession>A0ABV0NXY0</accession>